<dbReference type="Gene3D" id="1.20.1640.10">
    <property type="entry name" value="Multidrug efflux transporter AcrB transmembrane domain"/>
    <property type="match status" value="2"/>
</dbReference>
<dbReference type="InterPro" id="IPR027463">
    <property type="entry name" value="AcrB_DN_DC_subdom"/>
</dbReference>
<dbReference type="SUPFAM" id="SSF82693">
    <property type="entry name" value="Multidrug efflux transporter AcrB pore domain, PN1, PN2, PC1 and PC2 subdomains"/>
    <property type="match status" value="2"/>
</dbReference>
<protein>
    <submittedName>
        <fullName evidence="3">Cobalt-zinc-cadmium resistance protein CzcA Cation efflux system protein CusA</fullName>
    </submittedName>
</protein>
<gene>
    <name evidence="3" type="ORF">AMP9_3462</name>
</gene>
<feature type="region of interest" description="Disordered" evidence="1">
    <location>
        <begin position="1047"/>
        <end position="1071"/>
    </location>
</feature>
<sequence length="1071" mass="115125">MWIVRYALSRPYTIAVIALLILIFGIRATQRMPTDILPEVGIPSVNLLWTYGGLPASEMAAKITSQSEISILNNVDDLREVRSETMAGIGIVRVEFQPHVNLERALAQITAVSQTILRRMPQGTVPPLVVRNNVSSTPVLQLVLASDSLTEAQLYDYARLQLRAQIQSIPGIRMTLPYGGAPRQIMVDLDPQALHVQRLTPQDVTAALQRGSPTLPAGSLREGQRELQVALNTSPADVRAFLDLPIAERGGNVILLRDVASVRDGAALQSSMARVDGGSAVSVSLIKLGGASAVDIVQGVRERLPEIIASAPPGTRIEPIFDQSVFVENAVGAVMHEAMLVGVLIGLVVLLFLGSWRSSLIVLVNIPLALLASLTVLHLLGHTLNVMSLGGLALAIGILVDNAVVDIENTNRHIALGKDVRTAILDNAREVVFPEFVSTVSVCIVLTPILLMTGLSAWVFTPLALAVIFALLASFVLARTLIPTLCSMLLPADIRSRTAPGRMERGLLYAHHAIEKRLEALHGSHARLLHRLRRQHSWATALVCALTLGAGLLAGLHTGREYFPQVDAGQIRLQVRLPTGTRIEESARWLSQVQQEIRSVIPAAELQSFYEQIGIPDPINLGFVDSAVAGAFEAEIMLQLRKPHAPTSDYLAQIRQRLAERLPDVRVFERPPDATQRTLAGSALGSLEARVIGRDVNGNLSIARELERRLRQTAGAADVMIRQVSDLPEYQVDIDRIRAAQLGVDTEQIAQSVLGLLGTAGSMAPVYWIDQQSSISYVVQVQALPQQLASIETLMNTPVRFGTLDTPILLRTIANVRERLVPATIERTMMAPTVSVVSNVQGTDLGRVHARLQSITEELRAELKPGNRIELVGQAREMESAYSELFGGLLLAAVLVFLVLVFNFQSWIFPVIAMSGLPLAIAGSAIALWLTGTPLSVPALMGAMMVIGVSTANSVLVASFARDLMQAGHDAEAAAYEAASVRLRPVLMTASAMLLGILPMSLGLGDGGEQNAPLGRAVIGGLLFSTPATLLLVPSLLAAVARRRQRDAVHGSANPSNALESGSLSTPEEST</sequence>
<dbReference type="Pfam" id="PF00873">
    <property type="entry name" value="ACR_tran"/>
    <property type="match status" value="1"/>
</dbReference>
<proteinExistence type="predicted"/>
<keyword evidence="2" id="KW-0812">Transmembrane</keyword>
<feature type="transmembrane region" description="Helical" evidence="2">
    <location>
        <begin position="1017"/>
        <end position="1040"/>
    </location>
</feature>
<feature type="transmembrane region" description="Helical" evidence="2">
    <location>
        <begin position="986"/>
        <end position="1005"/>
    </location>
</feature>
<organism evidence="3">
    <name type="scientific">plant metagenome</name>
    <dbReference type="NCBI Taxonomy" id="1297885"/>
    <lineage>
        <taxon>unclassified sequences</taxon>
        <taxon>metagenomes</taxon>
        <taxon>organismal metagenomes</taxon>
    </lineage>
</organism>
<evidence type="ECO:0000256" key="2">
    <source>
        <dbReference type="SAM" id="Phobius"/>
    </source>
</evidence>
<dbReference type="GO" id="GO:0042910">
    <property type="term" value="F:xenobiotic transmembrane transporter activity"/>
    <property type="evidence" value="ECO:0007669"/>
    <property type="project" value="TreeGrafter"/>
</dbReference>
<keyword evidence="2" id="KW-0472">Membrane</keyword>
<feature type="transmembrane region" description="Helical" evidence="2">
    <location>
        <begin position="457"/>
        <end position="478"/>
    </location>
</feature>
<dbReference type="PRINTS" id="PR00702">
    <property type="entry name" value="ACRIFLAVINRP"/>
</dbReference>
<feature type="transmembrane region" description="Helical" evidence="2">
    <location>
        <begin position="537"/>
        <end position="556"/>
    </location>
</feature>
<dbReference type="PANTHER" id="PTHR32063">
    <property type="match status" value="1"/>
</dbReference>
<reference evidence="3" key="1">
    <citation type="submission" date="2019-03" db="EMBL/GenBank/DDBJ databases">
        <authorList>
            <person name="Danneels B."/>
        </authorList>
    </citation>
    <scope>NUCLEOTIDE SEQUENCE</scope>
</reference>
<dbReference type="GO" id="GO:0005886">
    <property type="term" value="C:plasma membrane"/>
    <property type="evidence" value="ECO:0007669"/>
    <property type="project" value="TreeGrafter"/>
</dbReference>
<feature type="transmembrane region" description="Helical" evidence="2">
    <location>
        <begin position="885"/>
        <end position="904"/>
    </location>
</feature>
<dbReference type="SUPFAM" id="SSF82866">
    <property type="entry name" value="Multidrug efflux transporter AcrB transmembrane domain"/>
    <property type="match status" value="2"/>
</dbReference>
<dbReference type="Gene3D" id="3.30.70.1440">
    <property type="entry name" value="Multidrug efflux transporter AcrB pore domain"/>
    <property type="match status" value="1"/>
</dbReference>
<feature type="transmembrane region" description="Helical" evidence="2">
    <location>
        <begin position="360"/>
        <end position="380"/>
    </location>
</feature>
<feature type="transmembrane region" description="Helical" evidence="2">
    <location>
        <begin position="431"/>
        <end position="451"/>
    </location>
</feature>
<feature type="transmembrane region" description="Helical" evidence="2">
    <location>
        <begin position="333"/>
        <end position="353"/>
    </location>
</feature>
<dbReference type="Gene3D" id="3.30.70.1430">
    <property type="entry name" value="Multidrug efflux transporter AcrB pore domain"/>
    <property type="match status" value="2"/>
</dbReference>
<accession>A0A484P1P7</accession>
<feature type="compositionally biased region" description="Polar residues" evidence="1">
    <location>
        <begin position="1053"/>
        <end position="1071"/>
    </location>
</feature>
<feature type="transmembrane region" description="Helical" evidence="2">
    <location>
        <begin position="937"/>
        <end position="961"/>
    </location>
</feature>
<evidence type="ECO:0000313" key="3">
    <source>
        <dbReference type="EMBL" id="VFR19828.1"/>
    </source>
</evidence>
<feature type="transmembrane region" description="Helical" evidence="2">
    <location>
        <begin position="911"/>
        <end position="931"/>
    </location>
</feature>
<dbReference type="SUPFAM" id="SSF82714">
    <property type="entry name" value="Multidrug efflux transporter AcrB TolC docking domain, DN and DC subdomains"/>
    <property type="match status" value="2"/>
</dbReference>
<dbReference type="InterPro" id="IPR001036">
    <property type="entry name" value="Acrflvin-R"/>
</dbReference>
<dbReference type="EMBL" id="CAADHY010000014">
    <property type="protein sequence ID" value="VFR19828.1"/>
    <property type="molecule type" value="Genomic_DNA"/>
</dbReference>
<dbReference type="Gene3D" id="3.30.70.1320">
    <property type="entry name" value="Multidrug efflux transporter AcrB pore domain like"/>
    <property type="match status" value="1"/>
</dbReference>
<name>A0A484P1P7_9ZZZZ</name>
<evidence type="ECO:0000256" key="1">
    <source>
        <dbReference type="SAM" id="MobiDB-lite"/>
    </source>
</evidence>
<feature type="transmembrane region" description="Helical" evidence="2">
    <location>
        <begin position="386"/>
        <end position="405"/>
    </location>
</feature>
<dbReference type="Gene3D" id="3.30.2090.10">
    <property type="entry name" value="Multidrug efflux transporter AcrB TolC docking domain, DN and DC subdomains"/>
    <property type="match status" value="2"/>
</dbReference>
<dbReference type="AlphaFoldDB" id="A0A484P1P7"/>
<dbReference type="PANTHER" id="PTHR32063:SF8">
    <property type="entry name" value="CATION EFFLUX PROTEIN"/>
    <property type="match status" value="1"/>
</dbReference>
<keyword evidence="2" id="KW-1133">Transmembrane helix</keyword>